<dbReference type="RefSeq" id="WP_038542208.1">
    <property type="nucleotide sequence ID" value="NZ_HG938355.1"/>
</dbReference>
<feature type="transmembrane region" description="Helical" evidence="5">
    <location>
        <begin position="65"/>
        <end position="83"/>
    </location>
</feature>
<sequence length="126" mass="14272">MSWLTGLKGWAKRLKRDILALWLASRDRRVPWHAKLVAGAVAAYALSPIDLIPDFIPILGYLDDLLIVPLGILLAIKLVPAPLMSEFRSQAERWAERPTSRTGLAFILSIWFCCLVFALWSLWELS</sequence>
<evidence type="ECO:0000256" key="3">
    <source>
        <dbReference type="ARBA" id="ARBA00022989"/>
    </source>
</evidence>
<evidence type="ECO:0000256" key="2">
    <source>
        <dbReference type="ARBA" id="ARBA00022692"/>
    </source>
</evidence>
<feature type="domain" description="DUF1232" evidence="6">
    <location>
        <begin position="34"/>
        <end position="70"/>
    </location>
</feature>
<evidence type="ECO:0000313" key="8">
    <source>
        <dbReference type="Proteomes" id="UP000028186"/>
    </source>
</evidence>
<reference evidence="8" key="1">
    <citation type="journal article" date="2014" name="BMC Genomics">
        <title>Genome sequencing of two Neorhizobium galegae strains reveals a noeT gene responsible for the unusual acetylation of the nodulation factors.</title>
        <authorList>
            <person name="Osterman J."/>
            <person name="Marsh J."/>
            <person name="Laine P.K."/>
            <person name="Zeng Z."/>
            <person name="Alatalo E."/>
            <person name="Sullivan J.T."/>
            <person name="Young J.P."/>
            <person name="Thomas-Oates J."/>
            <person name="Paulin L."/>
            <person name="Lindstrom K."/>
        </authorList>
    </citation>
    <scope>NUCLEOTIDE SEQUENCE [LARGE SCALE GENOMIC DNA]</scope>
    <source>
        <strain evidence="8">HAMBI 1141</strain>
    </source>
</reference>
<organism evidence="7 8">
    <name type="scientific">Neorhizobium galegae bv. officinalis bv. officinalis str. HAMBI 1141</name>
    <dbReference type="NCBI Taxonomy" id="1028801"/>
    <lineage>
        <taxon>Bacteria</taxon>
        <taxon>Pseudomonadati</taxon>
        <taxon>Pseudomonadota</taxon>
        <taxon>Alphaproteobacteria</taxon>
        <taxon>Hyphomicrobiales</taxon>
        <taxon>Rhizobiaceae</taxon>
        <taxon>Rhizobium/Agrobacterium group</taxon>
        <taxon>Neorhizobium</taxon>
    </lineage>
</organism>
<keyword evidence="2 5" id="KW-0812">Transmembrane</keyword>
<dbReference type="InterPro" id="IPR010652">
    <property type="entry name" value="DUF1232"/>
</dbReference>
<dbReference type="PATRIC" id="fig|1028801.3.peg.1334"/>
<dbReference type="KEGG" id="ngl:RG1141_CH13090"/>
<evidence type="ECO:0000256" key="4">
    <source>
        <dbReference type="ARBA" id="ARBA00023136"/>
    </source>
</evidence>
<accession>A0A068T8H5</accession>
<feature type="transmembrane region" description="Helical" evidence="5">
    <location>
        <begin position="104"/>
        <end position="123"/>
    </location>
</feature>
<name>A0A068T8H5_NEOGA</name>
<protein>
    <recommendedName>
        <fullName evidence="6">DUF1232 domain-containing protein</fullName>
    </recommendedName>
</protein>
<dbReference type="HOGENOM" id="CLU_139031_0_0_5"/>
<evidence type="ECO:0000313" key="7">
    <source>
        <dbReference type="EMBL" id="CDN53660.1"/>
    </source>
</evidence>
<gene>
    <name evidence="7" type="ORF">RG1141_CH13090</name>
</gene>
<evidence type="ECO:0000256" key="5">
    <source>
        <dbReference type="SAM" id="Phobius"/>
    </source>
</evidence>
<dbReference type="Proteomes" id="UP000028186">
    <property type="component" value="Chromosome I"/>
</dbReference>
<keyword evidence="3 5" id="KW-1133">Transmembrane helix</keyword>
<keyword evidence="4 5" id="KW-0472">Membrane</keyword>
<dbReference type="EMBL" id="HG938355">
    <property type="protein sequence ID" value="CDN53660.1"/>
    <property type="molecule type" value="Genomic_DNA"/>
</dbReference>
<dbReference type="Pfam" id="PF06803">
    <property type="entry name" value="DUF1232"/>
    <property type="match status" value="1"/>
</dbReference>
<evidence type="ECO:0000259" key="6">
    <source>
        <dbReference type="Pfam" id="PF06803"/>
    </source>
</evidence>
<dbReference type="AlphaFoldDB" id="A0A068T8H5"/>
<dbReference type="eggNOG" id="COG3339">
    <property type="taxonomic scope" value="Bacteria"/>
</dbReference>
<dbReference type="GO" id="GO:0012505">
    <property type="term" value="C:endomembrane system"/>
    <property type="evidence" value="ECO:0007669"/>
    <property type="project" value="UniProtKB-SubCell"/>
</dbReference>
<comment type="subcellular location">
    <subcellularLocation>
        <location evidence="1">Endomembrane system</location>
        <topology evidence="1">Multi-pass membrane protein</topology>
    </subcellularLocation>
</comment>
<proteinExistence type="predicted"/>
<evidence type="ECO:0000256" key="1">
    <source>
        <dbReference type="ARBA" id="ARBA00004127"/>
    </source>
</evidence>